<comment type="caution">
    <text evidence="2">The sequence shown here is derived from an EMBL/GenBank/DDBJ whole genome shotgun (WGS) entry which is preliminary data.</text>
</comment>
<dbReference type="InterPro" id="IPR013785">
    <property type="entry name" value="Aldolase_TIM"/>
</dbReference>
<dbReference type="Gene3D" id="3.20.20.70">
    <property type="entry name" value="Aldolase class I"/>
    <property type="match status" value="1"/>
</dbReference>
<gene>
    <name evidence="2" type="ORF">CRM94_14845</name>
</gene>
<dbReference type="Proteomes" id="UP000220629">
    <property type="component" value="Unassembled WGS sequence"/>
</dbReference>
<sequence length="309" mass="32515">MKTTPVSVEDLRGSVIAVPPLARRADGSQDTAANGALLAHLKRGGISTYMYGGNANFYNLGVAELGTVVDALAAQLKAGEWLIPSVGPDFGKAREQLALLAERGFPTAMVLPLRFPSTQAGVATGLRKLAERYGRPLIAYVKDEGYLAEDDLAALVKDGAVCAVKYAIVREDPRRDAVLAALVERLGAERIISGIGERPVIDHFRGFGLRAFTSGSCCVAPALSNAIRLALLAGDDTRAAALRERFIALEDARDAYSPIRVLHAAVEAAGIAPLGPIGEFLSRIDDPAQLREIQAAAVALHADNAAALA</sequence>
<dbReference type="InterPro" id="IPR002220">
    <property type="entry name" value="DapA-like"/>
</dbReference>
<dbReference type="SUPFAM" id="SSF51569">
    <property type="entry name" value="Aldolase"/>
    <property type="match status" value="1"/>
</dbReference>
<protein>
    <submittedName>
        <fullName evidence="2">Dihydrodipicolinate synthase family protein</fullName>
    </submittedName>
</protein>
<keyword evidence="1" id="KW-0456">Lyase</keyword>
<dbReference type="EMBL" id="PDDY01000001">
    <property type="protein sequence ID" value="PEH43321.1"/>
    <property type="molecule type" value="Genomic_DNA"/>
</dbReference>
<dbReference type="SMART" id="SM01130">
    <property type="entry name" value="DHDPS"/>
    <property type="match status" value="1"/>
</dbReference>
<organism evidence="2 3">
    <name type="scientific">Burkholderia gladioli</name>
    <name type="common">Pseudomonas marginata</name>
    <name type="synonym">Phytomonas marginata</name>
    <dbReference type="NCBI Taxonomy" id="28095"/>
    <lineage>
        <taxon>Bacteria</taxon>
        <taxon>Pseudomonadati</taxon>
        <taxon>Pseudomonadota</taxon>
        <taxon>Betaproteobacteria</taxon>
        <taxon>Burkholderiales</taxon>
        <taxon>Burkholderiaceae</taxon>
        <taxon>Burkholderia</taxon>
    </lineage>
</organism>
<accession>A0A2A7SIE5</accession>
<evidence type="ECO:0000313" key="2">
    <source>
        <dbReference type="EMBL" id="PEH43321.1"/>
    </source>
</evidence>
<dbReference type="CDD" id="cd00408">
    <property type="entry name" value="DHDPS-like"/>
    <property type="match status" value="1"/>
</dbReference>
<proteinExistence type="predicted"/>
<dbReference type="AlphaFoldDB" id="A0A2A7SIE5"/>
<evidence type="ECO:0000256" key="1">
    <source>
        <dbReference type="ARBA" id="ARBA00023239"/>
    </source>
</evidence>
<dbReference type="GO" id="GO:0016829">
    <property type="term" value="F:lyase activity"/>
    <property type="evidence" value="ECO:0007669"/>
    <property type="project" value="UniProtKB-KW"/>
</dbReference>
<reference evidence="3" key="1">
    <citation type="submission" date="2017-09" db="EMBL/GenBank/DDBJ databases">
        <title>FDA dAtabase for Regulatory Grade micrObial Sequences (FDA-ARGOS): Supporting development and validation of Infectious Disease Dx tests.</title>
        <authorList>
            <person name="Minogue T."/>
            <person name="Wolcott M."/>
            <person name="Wasieloski L."/>
            <person name="Aguilar W."/>
            <person name="Moore D."/>
            <person name="Tallon L."/>
            <person name="Sadzewicz L."/>
            <person name="Ott S."/>
            <person name="Zhao X."/>
            <person name="Nagaraj S."/>
            <person name="Vavikolanu K."/>
            <person name="Aluvathingal J."/>
            <person name="Nadendla S."/>
            <person name="Sichtig H."/>
        </authorList>
    </citation>
    <scope>NUCLEOTIDE SEQUENCE [LARGE SCALE GENOMIC DNA]</scope>
    <source>
        <strain evidence="3">FDAARGOS_390</strain>
    </source>
</reference>
<name>A0A2A7SIE5_BURGA</name>
<dbReference type="RefSeq" id="WP_098153023.1">
    <property type="nucleotide sequence ID" value="NZ_CADEQH010000015.1"/>
</dbReference>
<evidence type="ECO:0000313" key="3">
    <source>
        <dbReference type="Proteomes" id="UP000220629"/>
    </source>
</evidence>